<evidence type="ECO:0000313" key="3">
    <source>
        <dbReference type="Proteomes" id="UP001474421"/>
    </source>
</evidence>
<protein>
    <recommendedName>
        <fullName evidence="4">DNA-directed DNA polymerase</fullName>
    </recommendedName>
</protein>
<evidence type="ECO:0008006" key="4">
    <source>
        <dbReference type="Google" id="ProtNLM"/>
    </source>
</evidence>
<organism evidence="2 3">
    <name type="scientific">Crotalus adamanteus</name>
    <name type="common">Eastern diamondback rattlesnake</name>
    <dbReference type="NCBI Taxonomy" id="8729"/>
    <lineage>
        <taxon>Eukaryota</taxon>
        <taxon>Metazoa</taxon>
        <taxon>Chordata</taxon>
        <taxon>Craniata</taxon>
        <taxon>Vertebrata</taxon>
        <taxon>Euteleostomi</taxon>
        <taxon>Lepidosauria</taxon>
        <taxon>Squamata</taxon>
        <taxon>Bifurcata</taxon>
        <taxon>Unidentata</taxon>
        <taxon>Episquamata</taxon>
        <taxon>Toxicofera</taxon>
        <taxon>Serpentes</taxon>
        <taxon>Colubroidea</taxon>
        <taxon>Viperidae</taxon>
        <taxon>Crotalinae</taxon>
        <taxon>Crotalus</taxon>
    </lineage>
</organism>
<dbReference type="InterPro" id="IPR043502">
    <property type="entry name" value="DNA/RNA_pol_sf"/>
</dbReference>
<gene>
    <name evidence="2" type="ORF">NXF25_006658</name>
</gene>
<dbReference type="Proteomes" id="UP001474421">
    <property type="component" value="Unassembled WGS sequence"/>
</dbReference>
<feature type="region of interest" description="Disordered" evidence="1">
    <location>
        <begin position="175"/>
        <end position="195"/>
    </location>
</feature>
<evidence type="ECO:0000313" key="2">
    <source>
        <dbReference type="EMBL" id="KAK9407884.1"/>
    </source>
</evidence>
<reference evidence="2 3" key="1">
    <citation type="journal article" date="2024" name="Proc. Natl. Acad. Sci. U.S.A.">
        <title>The genetic regulatory architecture and epigenomic basis for age-related changes in rattlesnake venom.</title>
        <authorList>
            <person name="Hogan M.P."/>
            <person name="Holding M.L."/>
            <person name="Nystrom G.S."/>
            <person name="Colston T.J."/>
            <person name="Bartlett D.A."/>
            <person name="Mason A.J."/>
            <person name="Ellsworth S.A."/>
            <person name="Rautsaw R.M."/>
            <person name="Lawrence K.C."/>
            <person name="Strickland J.L."/>
            <person name="He B."/>
            <person name="Fraser P."/>
            <person name="Margres M.J."/>
            <person name="Gilbert D.M."/>
            <person name="Gibbs H.L."/>
            <person name="Parkinson C.L."/>
            <person name="Rokyta D.R."/>
        </authorList>
    </citation>
    <scope>NUCLEOTIDE SEQUENCE [LARGE SCALE GENOMIC DNA]</scope>
    <source>
        <strain evidence="2">DRR0105</strain>
    </source>
</reference>
<dbReference type="SUPFAM" id="SSF56672">
    <property type="entry name" value="DNA/RNA polymerases"/>
    <property type="match status" value="1"/>
</dbReference>
<dbReference type="AlphaFoldDB" id="A0AAW1C026"/>
<evidence type="ECO:0000256" key="1">
    <source>
        <dbReference type="SAM" id="MobiDB-lite"/>
    </source>
</evidence>
<comment type="caution">
    <text evidence="2">The sequence shown here is derived from an EMBL/GenBank/DDBJ whole genome shotgun (WGS) entry which is preliminary data.</text>
</comment>
<proteinExistence type="predicted"/>
<keyword evidence="3" id="KW-1185">Reference proteome</keyword>
<sequence length="195" mass="22565">MSQPLPRGGFRWEKDFQSLEKTIASHPADSPEGYILKVDLQYPVELHDMHNTYPLAPERMVVQKEWMLAYQHNLIGKGMAPTEVEKNLHNKERYVLNYCNLQLYLSLGMRLKKIHQALKFKQSPWMEPYIRMNADFRKEARSDFEKDLYKLMNNSVFGKTIENLQASQCQASTCKGEGETAAPDSQPDICVGRHS</sequence>
<dbReference type="EMBL" id="JAOTOJ010000002">
    <property type="protein sequence ID" value="KAK9407884.1"/>
    <property type="molecule type" value="Genomic_DNA"/>
</dbReference>
<accession>A0AAW1C026</accession>
<name>A0AAW1C026_CROAD</name>